<keyword evidence="1" id="KW-1133">Transmembrane helix</keyword>
<dbReference type="InterPro" id="IPR046699">
    <property type="entry name" value="ARPP-1"/>
</dbReference>
<keyword evidence="1" id="KW-0812">Transmembrane</keyword>
<dbReference type="AlphaFoldDB" id="F6D5Q8"/>
<keyword evidence="1" id="KW-0472">Membrane</keyword>
<feature type="domain" description="ARG and Rhodanese-Phosphatase-superfamily-associated" evidence="2">
    <location>
        <begin position="30"/>
        <end position="153"/>
    </location>
</feature>
<dbReference type="Pfam" id="PF20208">
    <property type="entry name" value="ARPP-1"/>
    <property type="match status" value="1"/>
</dbReference>
<proteinExistence type="predicted"/>
<name>F6D5Q8_METPW</name>
<sequence>MNLRVILLVFVIFIFAVGFGVMSYSESLGIPLKQAYDNGKVTVVQNTTAGTIPHVITIKNNDTKPVKVQKGDILKSNSSQDLVIAENSNIPKNSTENINAYCFEPTQQAVAGAKLQPSTNTASSQIKQIITDSNPSDIQNATSAQLQIWTVVSGGNLTIYSGEPAALVDKRGITFSKLRQELTDAKSSVMSMFNVTSDGLNNLAQNNTTTSSGDIQSLFNGFIDWVKGSLGI</sequence>
<dbReference type="OrthoDB" id="70641at2157"/>
<reference evidence="3 4" key="1">
    <citation type="journal article" date="2014" name="Int. J. Syst. Evol. Microbiol.">
        <title>Methanobacterium paludis sp. nov. and a novel strain of Methanobacterium lacus isolated from northern peatlands.</title>
        <authorList>
            <person name="Cadillo-Quiroz H."/>
            <person name="Brauer S.L."/>
            <person name="Goodson N."/>
            <person name="Yavitt J.B."/>
            <person name="Zinder S.H."/>
        </authorList>
    </citation>
    <scope>NUCLEOTIDE SEQUENCE [LARGE SCALE GENOMIC DNA]</scope>
    <source>
        <strain evidence="4">DSM 25820 / JCM 18151 / SWAN1</strain>
    </source>
</reference>
<keyword evidence="4" id="KW-1185">Reference proteome</keyword>
<dbReference type="RefSeq" id="WP_013825741.1">
    <property type="nucleotide sequence ID" value="NC_015574.1"/>
</dbReference>
<evidence type="ECO:0000259" key="2">
    <source>
        <dbReference type="Pfam" id="PF20208"/>
    </source>
</evidence>
<dbReference type="GeneID" id="10668728"/>
<dbReference type="EMBL" id="CP002772">
    <property type="protein sequence ID" value="AEG18240.1"/>
    <property type="molecule type" value="Genomic_DNA"/>
</dbReference>
<dbReference type="KEGG" id="mew:MSWAN_1223"/>
<protein>
    <recommendedName>
        <fullName evidence="2">ARG and Rhodanese-Phosphatase-superfamily-associated domain-containing protein</fullName>
    </recommendedName>
</protein>
<organism evidence="3 4">
    <name type="scientific">Methanobacterium paludis (strain DSM 25820 / JCM 18151 / SWAN1)</name>
    <dbReference type="NCBI Taxonomy" id="868131"/>
    <lineage>
        <taxon>Archaea</taxon>
        <taxon>Methanobacteriati</taxon>
        <taxon>Methanobacteriota</taxon>
        <taxon>Methanomada group</taxon>
        <taxon>Methanobacteria</taxon>
        <taxon>Methanobacteriales</taxon>
        <taxon>Methanobacteriaceae</taxon>
        <taxon>Methanobacterium</taxon>
    </lineage>
</organism>
<evidence type="ECO:0000256" key="1">
    <source>
        <dbReference type="SAM" id="Phobius"/>
    </source>
</evidence>
<dbReference type="Proteomes" id="UP000009231">
    <property type="component" value="Chromosome"/>
</dbReference>
<evidence type="ECO:0000313" key="3">
    <source>
        <dbReference type="EMBL" id="AEG18240.1"/>
    </source>
</evidence>
<gene>
    <name evidence="3" type="ordered locus">MSWAN_1223</name>
</gene>
<dbReference type="STRING" id="868131.MSWAN_1223"/>
<dbReference type="eggNOG" id="arCOG10173">
    <property type="taxonomic scope" value="Archaea"/>
</dbReference>
<dbReference type="HOGENOM" id="CLU_1202625_0_0_2"/>
<feature type="transmembrane region" description="Helical" evidence="1">
    <location>
        <begin position="6"/>
        <end position="24"/>
    </location>
</feature>
<accession>F6D5Q8</accession>
<evidence type="ECO:0000313" key="4">
    <source>
        <dbReference type="Proteomes" id="UP000009231"/>
    </source>
</evidence>